<keyword evidence="4" id="KW-1185">Reference proteome</keyword>
<reference evidence="3" key="1">
    <citation type="submission" date="2021-08" db="EMBL/GenBank/DDBJ databases">
        <authorList>
            <person name="Zhang H."/>
            <person name="Xu M."/>
            <person name="Yu Z."/>
            <person name="Yang L."/>
            <person name="Cai Y."/>
        </authorList>
    </citation>
    <scope>NUCLEOTIDE SEQUENCE</scope>
    <source>
        <strain evidence="3">CHL1</strain>
    </source>
</reference>
<dbReference type="EMBL" id="CP081869">
    <property type="protein sequence ID" value="QZN98594.1"/>
    <property type="molecule type" value="Genomic_DNA"/>
</dbReference>
<evidence type="ECO:0000313" key="4">
    <source>
        <dbReference type="Proteomes" id="UP000825701"/>
    </source>
</evidence>
<feature type="chain" id="PRO_5039393133" evidence="2">
    <location>
        <begin position="26"/>
        <end position="317"/>
    </location>
</feature>
<accession>A0A9E6UNJ2</accession>
<protein>
    <submittedName>
        <fullName evidence="3">Uncharacterized protein</fullName>
    </submittedName>
</protein>
<proteinExistence type="predicted"/>
<keyword evidence="2" id="KW-0732">Signal</keyword>
<feature type="region of interest" description="Disordered" evidence="1">
    <location>
        <begin position="204"/>
        <end position="317"/>
    </location>
</feature>
<dbReference type="Proteomes" id="UP000825701">
    <property type="component" value="Chromosome"/>
</dbReference>
<feature type="compositionally biased region" description="Basic residues" evidence="1">
    <location>
        <begin position="255"/>
        <end position="273"/>
    </location>
</feature>
<evidence type="ECO:0000256" key="1">
    <source>
        <dbReference type="SAM" id="MobiDB-lite"/>
    </source>
</evidence>
<feature type="region of interest" description="Disordered" evidence="1">
    <location>
        <begin position="44"/>
        <end position="69"/>
    </location>
</feature>
<feature type="signal peptide" evidence="2">
    <location>
        <begin position="1"/>
        <end position="25"/>
    </location>
</feature>
<evidence type="ECO:0000313" key="3">
    <source>
        <dbReference type="EMBL" id="QZN98594.1"/>
    </source>
</evidence>
<evidence type="ECO:0000256" key="2">
    <source>
        <dbReference type="SAM" id="SignalP"/>
    </source>
</evidence>
<gene>
    <name evidence="3" type="ORF">K6K41_16325</name>
</gene>
<dbReference type="KEGG" id="cmet:K6K41_16325"/>
<dbReference type="RefSeq" id="WP_261401531.1">
    <property type="nucleotide sequence ID" value="NZ_CP081869.1"/>
</dbReference>
<feature type="compositionally biased region" description="Low complexity" evidence="1">
    <location>
        <begin position="283"/>
        <end position="302"/>
    </location>
</feature>
<dbReference type="AlphaFoldDB" id="A0A9E6UNJ2"/>
<name>A0A9E6UNJ2_9HYPH</name>
<sequence length="317" mass="31648">MSDLSSAAFAFGVAATFLAATSAHAVDAAATPQAVALVSGGVAAKPADDPSLPKVEMAPAGESRRSDGAEATLDGLARDCANLGAETICKIALVGEGARRKAGAAAAIDAPMTIEVKDGDGRSIETRRISLKVEMPEGVQKVSFRHVEENVSLPPASAAGYGGWTIVVGLEPGDASVADAAGDDGEIEQVAPPPRQVQALALGAGQGGAAGPHRGRAPAAGPARPAAGGGVDEAARRAAHHHHHDQWRAAGARRAGLHRAPRHRAPGRPRPRRAGPPPGPGGSAWAGPAAGRRPAAAGGAHRQPLRRLVGSSATASG</sequence>
<organism evidence="3 4">
    <name type="scientific">Chenggangzhangella methanolivorans</name>
    <dbReference type="NCBI Taxonomy" id="1437009"/>
    <lineage>
        <taxon>Bacteria</taxon>
        <taxon>Pseudomonadati</taxon>
        <taxon>Pseudomonadota</taxon>
        <taxon>Alphaproteobacteria</taxon>
        <taxon>Hyphomicrobiales</taxon>
        <taxon>Methylopilaceae</taxon>
        <taxon>Chenggangzhangella</taxon>
    </lineage>
</organism>
<feature type="compositionally biased region" description="Low complexity" evidence="1">
    <location>
        <begin position="217"/>
        <end position="226"/>
    </location>
</feature>